<keyword evidence="3 11" id="KW-0808">Transferase</keyword>
<reference evidence="11 12" key="1">
    <citation type="submission" date="2018-08" db="EMBL/GenBank/DDBJ databases">
        <title>A genome reference for cultivated species of the human gut microbiota.</title>
        <authorList>
            <person name="Zou Y."/>
            <person name="Xue W."/>
            <person name="Luo G."/>
        </authorList>
    </citation>
    <scope>NUCLEOTIDE SEQUENCE [LARGE SCALE GENOMIC DNA]</scope>
    <source>
        <strain evidence="11 12">AF22-21</strain>
    </source>
</reference>
<feature type="domain" description="DNA polymerase III delta N-terminal" evidence="9">
    <location>
        <begin position="29"/>
        <end position="141"/>
    </location>
</feature>
<evidence type="ECO:0000256" key="4">
    <source>
        <dbReference type="ARBA" id="ARBA00022695"/>
    </source>
</evidence>
<name>A0A412IVR5_9FIRM</name>
<dbReference type="OrthoDB" id="9775929at2"/>
<dbReference type="Pfam" id="PF06144">
    <property type="entry name" value="DNA_pol3_delta"/>
    <property type="match status" value="1"/>
</dbReference>
<keyword evidence="5" id="KW-0235">DNA replication</keyword>
<evidence type="ECO:0000313" key="11">
    <source>
        <dbReference type="EMBL" id="RGS44148.1"/>
    </source>
</evidence>
<dbReference type="PANTHER" id="PTHR34388">
    <property type="entry name" value="DNA POLYMERASE III SUBUNIT DELTA"/>
    <property type="match status" value="1"/>
</dbReference>
<comment type="caution">
    <text evidence="11">The sequence shown here is derived from an EMBL/GenBank/DDBJ whole genome shotgun (WGS) entry which is preliminary data.</text>
</comment>
<comment type="similarity">
    <text evidence="7">Belongs to the DNA polymerase HolA subunit family.</text>
</comment>
<dbReference type="GO" id="GO:0003887">
    <property type="term" value="F:DNA-directed DNA polymerase activity"/>
    <property type="evidence" value="ECO:0007669"/>
    <property type="project" value="UniProtKB-KW"/>
</dbReference>
<organism evidence="11 12">
    <name type="scientific">Coprococcus eutactus</name>
    <dbReference type="NCBI Taxonomy" id="33043"/>
    <lineage>
        <taxon>Bacteria</taxon>
        <taxon>Bacillati</taxon>
        <taxon>Bacillota</taxon>
        <taxon>Clostridia</taxon>
        <taxon>Lachnospirales</taxon>
        <taxon>Lachnospiraceae</taxon>
        <taxon>Coprococcus</taxon>
    </lineage>
</organism>
<evidence type="ECO:0000256" key="3">
    <source>
        <dbReference type="ARBA" id="ARBA00022679"/>
    </source>
</evidence>
<dbReference type="InterPro" id="IPR005790">
    <property type="entry name" value="DNA_polIII_delta"/>
</dbReference>
<gene>
    <name evidence="11" type="primary">holA</name>
    <name evidence="11" type="ORF">DWX94_01835</name>
</gene>
<evidence type="ECO:0000259" key="9">
    <source>
        <dbReference type="Pfam" id="PF06144"/>
    </source>
</evidence>
<dbReference type="InterPro" id="IPR010372">
    <property type="entry name" value="DNA_pol3_delta_N"/>
</dbReference>
<feature type="domain" description="DNA polymerase III delta subunit-like C-terminal" evidence="10">
    <location>
        <begin position="215"/>
        <end position="334"/>
    </location>
</feature>
<evidence type="ECO:0000256" key="1">
    <source>
        <dbReference type="ARBA" id="ARBA00012417"/>
    </source>
</evidence>
<dbReference type="InterPro" id="IPR008921">
    <property type="entry name" value="DNA_pol3_clamp-load_cplx_C"/>
</dbReference>
<sequence length="338" mass="38572">MAATKKKEKKNAMAVINQNIKSGEFAKIYLLYGKERYLVNQYRDKLLGALTDKDDNLNFMKFAGNGVNTQEIIDFSNEMPFFADRRVVLVENSGLFKSSNEEFAKKLVNIEDTSVVIFVEMDVDTRYKLYKEVDKNGEALEFVTPDEKMMVTWVKSIFRDAEVATTDTAIYRIIESAKMDMNCIKNEVDKMISYAGDTKQVSEYDVDLLCSQDAESKVYQMIDLIIAKQKEKAARMYHDLLENKEAPIMINSCIMRQYNKLLLVKMAMAEGAQDASLAKLTSGPVWAVKNYKAQCRPYTVEQLKGIVEKCNDMDYKLKTGQVMDAAALEVMIVELCEM</sequence>
<evidence type="ECO:0000313" key="12">
    <source>
        <dbReference type="Proteomes" id="UP000283295"/>
    </source>
</evidence>
<evidence type="ECO:0000256" key="2">
    <source>
        <dbReference type="ARBA" id="ARBA00017703"/>
    </source>
</evidence>
<dbReference type="PANTHER" id="PTHR34388:SF1">
    <property type="entry name" value="DNA POLYMERASE III SUBUNIT DELTA"/>
    <property type="match status" value="1"/>
</dbReference>
<dbReference type="NCBIfam" id="TIGR01128">
    <property type="entry name" value="holA"/>
    <property type="match status" value="1"/>
</dbReference>
<evidence type="ECO:0000259" key="10">
    <source>
        <dbReference type="Pfam" id="PF21694"/>
    </source>
</evidence>
<dbReference type="InterPro" id="IPR027417">
    <property type="entry name" value="P-loop_NTPase"/>
</dbReference>
<dbReference type="GO" id="GO:0009360">
    <property type="term" value="C:DNA polymerase III complex"/>
    <property type="evidence" value="ECO:0007669"/>
    <property type="project" value="InterPro"/>
</dbReference>
<keyword evidence="4 11" id="KW-0548">Nucleotidyltransferase</keyword>
<evidence type="ECO:0000256" key="6">
    <source>
        <dbReference type="ARBA" id="ARBA00022932"/>
    </source>
</evidence>
<keyword evidence="6" id="KW-0239">DNA-directed DNA polymerase</keyword>
<protein>
    <recommendedName>
        <fullName evidence="2">DNA polymerase III subunit delta</fullName>
        <ecNumber evidence="1">2.7.7.7</ecNumber>
    </recommendedName>
</protein>
<dbReference type="EC" id="2.7.7.7" evidence="1"/>
<dbReference type="GO" id="GO:0003677">
    <property type="term" value="F:DNA binding"/>
    <property type="evidence" value="ECO:0007669"/>
    <property type="project" value="InterPro"/>
</dbReference>
<dbReference type="Gene3D" id="1.10.8.60">
    <property type="match status" value="1"/>
</dbReference>
<dbReference type="AlphaFoldDB" id="A0A412IVR5"/>
<comment type="catalytic activity">
    <reaction evidence="8">
        <text>DNA(n) + a 2'-deoxyribonucleoside 5'-triphosphate = DNA(n+1) + diphosphate</text>
        <dbReference type="Rhea" id="RHEA:22508"/>
        <dbReference type="Rhea" id="RHEA-COMP:17339"/>
        <dbReference type="Rhea" id="RHEA-COMP:17340"/>
        <dbReference type="ChEBI" id="CHEBI:33019"/>
        <dbReference type="ChEBI" id="CHEBI:61560"/>
        <dbReference type="ChEBI" id="CHEBI:173112"/>
        <dbReference type="EC" id="2.7.7.7"/>
    </reaction>
</comment>
<evidence type="ECO:0000256" key="5">
    <source>
        <dbReference type="ARBA" id="ARBA00022705"/>
    </source>
</evidence>
<dbReference type="Gene3D" id="1.20.272.10">
    <property type="match status" value="1"/>
</dbReference>
<accession>A0A412IVR5</accession>
<dbReference type="SUPFAM" id="SSF48019">
    <property type="entry name" value="post-AAA+ oligomerization domain-like"/>
    <property type="match status" value="1"/>
</dbReference>
<dbReference type="GO" id="GO:0006261">
    <property type="term" value="P:DNA-templated DNA replication"/>
    <property type="evidence" value="ECO:0007669"/>
    <property type="project" value="TreeGrafter"/>
</dbReference>
<evidence type="ECO:0000256" key="7">
    <source>
        <dbReference type="ARBA" id="ARBA00034754"/>
    </source>
</evidence>
<dbReference type="Proteomes" id="UP000283295">
    <property type="component" value="Unassembled WGS sequence"/>
</dbReference>
<evidence type="ECO:0000256" key="8">
    <source>
        <dbReference type="ARBA" id="ARBA00049244"/>
    </source>
</evidence>
<dbReference type="SUPFAM" id="SSF52540">
    <property type="entry name" value="P-loop containing nucleoside triphosphate hydrolases"/>
    <property type="match status" value="1"/>
</dbReference>
<proteinExistence type="inferred from homology"/>
<dbReference type="Pfam" id="PF21694">
    <property type="entry name" value="DNA_pol3_delta_C"/>
    <property type="match status" value="1"/>
</dbReference>
<dbReference type="InterPro" id="IPR048466">
    <property type="entry name" value="DNA_pol3_delta-like_C"/>
</dbReference>
<dbReference type="EMBL" id="QRVK01000002">
    <property type="protein sequence ID" value="RGS44148.1"/>
    <property type="molecule type" value="Genomic_DNA"/>
</dbReference>
<dbReference type="Gene3D" id="3.40.50.300">
    <property type="entry name" value="P-loop containing nucleotide triphosphate hydrolases"/>
    <property type="match status" value="1"/>
</dbReference>